<dbReference type="EMBL" id="JAVRFD010000006">
    <property type="protein sequence ID" value="MDT0543886.1"/>
    <property type="molecule type" value="Genomic_DNA"/>
</dbReference>
<keyword evidence="5" id="KW-1185">Reference proteome</keyword>
<feature type="compositionally biased region" description="Low complexity" evidence="1">
    <location>
        <begin position="287"/>
        <end position="298"/>
    </location>
</feature>
<dbReference type="InterPro" id="IPR010982">
    <property type="entry name" value="Lambda_DNA-bd_dom_sf"/>
</dbReference>
<dbReference type="Pfam" id="PF10901">
    <property type="entry name" value="DUF2690"/>
    <property type="match status" value="1"/>
</dbReference>
<feature type="compositionally biased region" description="Low complexity" evidence="1">
    <location>
        <begin position="192"/>
        <end position="205"/>
    </location>
</feature>
<accession>A0ABU2XDB5</accession>
<feature type="region of interest" description="Disordered" evidence="1">
    <location>
        <begin position="109"/>
        <end position="248"/>
    </location>
</feature>
<proteinExistence type="predicted"/>
<dbReference type="InterPro" id="IPR021224">
    <property type="entry name" value="DUF2690"/>
</dbReference>
<evidence type="ECO:0000313" key="4">
    <source>
        <dbReference type="EMBL" id="MDT0543886.1"/>
    </source>
</evidence>
<feature type="domain" description="HTH cro/C1-type" evidence="3">
    <location>
        <begin position="22"/>
        <end position="76"/>
    </location>
</feature>
<evidence type="ECO:0000256" key="1">
    <source>
        <dbReference type="SAM" id="MobiDB-lite"/>
    </source>
</evidence>
<name>A0ABU2XDB5_9ACTN</name>
<dbReference type="Proteomes" id="UP001180754">
    <property type="component" value="Unassembled WGS sequence"/>
</dbReference>
<dbReference type="CDD" id="cd00093">
    <property type="entry name" value="HTH_XRE"/>
    <property type="match status" value="1"/>
</dbReference>
<feature type="compositionally biased region" description="Pro residues" evidence="1">
    <location>
        <begin position="217"/>
        <end position="229"/>
    </location>
</feature>
<dbReference type="SMART" id="SM00530">
    <property type="entry name" value="HTH_XRE"/>
    <property type="match status" value="1"/>
</dbReference>
<dbReference type="PROSITE" id="PS50943">
    <property type="entry name" value="HTH_CROC1"/>
    <property type="match status" value="1"/>
</dbReference>
<feature type="transmembrane region" description="Helical" evidence="2">
    <location>
        <begin position="253"/>
        <end position="272"/>
    </location>
</feature>
<keyword evidence="2" id="KW-0472">Membrane</keyword>
<keyword evidence="2" id="KW-0812">Transmembrane</keyword>
<evidence type="ECO:0000259" key="3">
    <source>
        <dbReference type="PROSITE" id="PS50943"/>
    </source>
</evidence>
<comment type="caution">
    <text evidence="4">The sequence shown here is derived from an EMBL/GenBank/DDBJ whole genome shotgun (WGS) entry which is preliminary data.</text>
</comment>
<dbReference type="InterPro" id="IPR001387">
    <property type="entry name" value="Cro/C1-type_HTH"/>
</dbReference>
<feature type="region of interest" description="Disordered" evidence="1">
    <location>
        <begin position="277"/>
        <end position="298"/>
    </location>
</feature>
<organism evidence="4 5">
    <name type="scientific">Streptomyces lonegramiae</name>
    <dbReference type="NCBI Taxonomy" id="3075524"/>
    <lineage>
        <taxon>Bacteria</taxon>
        <taxon>Bacillati</taxon>
        <taxon>Actinomycetota</taxon>
        <taxon>Actinomycetes</taxon>
        <taxon>Kitasatosporales</taxon>
        <taxon>Streptomycetaceae</taxon>
        <taxon>Streptomyces</taxon>
    </lineage>
</organism>
<reference evidence="4" key="1">
    <citation type="submission" date="2024-05" db="EMBL/GenBank/DDBJ databases">
        <title>30 novel species of actinomycetes from the DSMZ collection.</title>
        <authorList>
            <person name="Nouioui I."/>
        </authorList>
    </citation>
    <scope>NUCLEOTIDE SEQUENCE</scope>
    <source>
        <strain evidence="4">DSM 41529</strain>
    </source>
</reference>
<keyword evidence="2" id="KW-1133">Transmembrane helix</keyword>
<dbReference type="Pfam" id="PF13560">
    <property type="entry name" value="HTH_31"/>
    <property type="match status" value="1"/>
</dbReference>
<evidence type="ECO:0000256" key="2">
    <source>
        <dbReference type="SAM" id="Phobius"/>
    </source>
</evidence>
<dbReference type="RefSeq" id="WP_311724302.1">
    <property type="nucleotide sequence ID" value="NZ_JAVRFD010000006.1"/>
</dbReference>
<protein>
    <submittedName>
        <fullName evidence="4">DUF2690 domain-containing protein</fullName>
    </submittedName>
</protein>
<dbReference type="Gene3D" id="1.10.260.40">
    <property type="entry name" value="lambda repressor-like DNA-binding domains"/>
    <property type="match status" value="1"/>
</dbReference>
<feature type="compositionally biased region" description="Basic and acidic residues" evidence="1">
    <location>
        <begin position="277"/>
        <end position="286"/>
    </location>
</feature>
<feature type="compositionally biased region" description="Basic and acidic residues" evidence="1">
    <location>
        <begin position="121"/>
        <end position="191"/>
    </location>
</feature>
<dbReference type="SUPFAM" id="SSF47413">
    <property type="entry name" value="lambda repressor-like DNA-binding domains"/>
    <property type="match status" value="1"/>
</dbReference>
<evidence type="ECO:0000313" key="5">
    <source>
        <dbReference type="Proteomes" id="UP001180754"/>
    </source>
</evidence>
<gene>
    <name evidence="4" type="ORF">RND15_14425</name>
</gene>
<sequence>MPRWRELPEELDPQVREFAGQLRRLVEQSELSLVAVADRTGYSKTSWERYLNGRLLPPQGAVVALAEATGTDVEHLSTLWELAERAWSRSELRHDVTMESIRVAQARAALGEPRAATPRVEPPRAELPHTELPRTEPLRADPLRAEPPRTEPEPPRGEPPRAEPPRTELPRTEAPRTEAPRAETSRAETSRSEAALRAVAARSVADPPLVSATPTVLPAPPDRPGPPRAGAPDGAGPSSQPPSPDRRRRRAPLFGAAAVGVALVTAGAVLLVNPGGHADERLKDPTPGRTTTTGPGLPSGVKCAGQECTGRDPEAMGCGGTYARTTASVTVGSAYVEVRYSKVCGAAWARITKGRPGDRLQVTAAVQGGVPARAENGKVNADGDAYTPMIAVGSSTGARGCATLTTGQRGCTAAATTGRTGAP</sequence>